<sequence length="61" mass="7590">MLKKWLRSKLYKFLQAEEYIKDDFDKQHLGFVYLGITSIEDHEKIKKYYFEHKIHKINLEV</sequence>
<dbReference type="AlphaFoldDB" id="A0A2S4N4H8"/>
<accession>A0A2S4N4H8</accession>
<dbReference type="Proteomes" id="UP000237056">
    <property type="component" value="Unassembled WGS sequence"/>
</dbReference>
<dbReference type="RefSeq" id="WP_103727144.1">
    <property type="nucleotide sequence ID" value="NZ_PQNY01000037.1"/>
</dbReference>
<evidence type="ECO:0000313" key="1">
    <source>
        <dbReference type="EMBL" id="POS00644.1"/>
    </source>
</evidence>
<gene>
    <name evidence="1" type="ORF">Q361_1376</name>
</gene>
<proteinExistence type="predicted"/>
<dbReference type="EMBL" id="PQNY01000037">
    <property type="protein sequence ID" value="POS00644.1"/>
    <property type="molecule type" value="Genomic_DNA"/>
</dbReference>
<evidence type="ECO:0000313" key="2">
    <source>
        <dbReference type="Proteomes" id="UP000237056"/>
    </source>
</evidence>
<organism evidence="1 2">
    <name type="scientific">Flavobacterium croceum DSM 17960</name>
    <dbReference type="NCBI Taxonomy" id="1121886"/>
    <lineage>
        <taxon>Bacteria</taxon>
        <taxon>Pseudomonadati</taxon>
        <taxon>Bacteroidota</taxon>
        <taxon>Flavobacteriia</taxon>
        <taxon>Flavobacteriales</taxon>
        <taxon>Flavobacteriaceae</taxon>
        <taxon>Flavobacterium</taxon>
    </lineage>
</organism>
<protein>
    <submittedName>
        <fullName evidence="1">Uncharacterized protein</fullName>
    </submittedName>
</protein>
<keyword evidence="2" id="KW-1185">Reference proteome</keyword>
<name>A0A2S4N4H8_9FLAO</name>
<comment type="caution">
    <text evidence="1">The sequence shown here is derived from an EMBL/GenBank/DDBJ whole genome shotgun (WGS) entry which is preliminary data.</text>
</comment>
<reference evidence="1 2" key="1">
    <citation type="submission" date="2018-01" db="EMBL/GenBank/DDBJ databases">
        <title>Genomic Encyclopedia of Type Strains, Phase I: the one thousand microbial genomes (KMG-I) project.</title>
        <authorList>
            <person name="Goeker M."/>
        </authorList>
    </citation>
    <scope>NUCLEOTIDE SEQUENCE [LARGE SCALE GENOMIC DNA]</scope>
    <source>
        <strain evidence="1 2">DSM 17960</strain>
    </source>
</reference>